<dbReference type="GO" id="GO:0001156">
    <property type="term" value="F:TFIIIC-class transcription factor complex binding"/>
    <property type="evidence" value="ECO:0007669"/>
    <property type="project" value="TreeGrafter"/>
</dbReference>
<feature type="region of interest" description="Disordered" evidence="1">
    <location>
        <begin position="41"/>
        <end position="138"/>
    </location>
</feature>
<sequence>MLSHANLTRLARLHLEHDFSRDLVQEYLDSLLGVEAFEPLEASKDEGITDSVTAKTPKSRSRQSKKAKSQTAPPSEKSRPSEQSKPSSTRRRQGPKPPRQLKHDAPGGHTVGVGLKETDPTSETTNSRKLTLPPAAQCGEDVAKRVAKMVPESRAKQITEQSGAVEHKAQELALGDTEPTQIRNKGRNGRRMKQSPPLHSYTLVQHPRHMSGISTRIDKGQTRFAPKLKARPNRSKTVPSEDGTPAPTPSLSGSDAGSFGASLLESDAGPSSAAASTTAGASTTAEKELSSKRLSTVSSPAAAPMSPPSTFTRPIPTPKSPPFSPTKTQKDKPAQQGTAISFPTTSDKPAVEESHSASTTAGKPIVVGSSKPAKGASIISVPTARTHTQRDDEDEEETPESLTSSRKRSKGKQVVRNRTRESSHMEEGEDLTEDGDDDEVPDYSDTYMHEFTKDMGIGRRSKIYFELLKLEEEKRKLKRQRRKERARQRANGGKGHGDREVSQAPGPVEDVVDEPAEEYAEQVAIKQDEKEAEAKREPSVPAPQLKNKTLAPQLRVVDGRIELDEDSLVVDHAVVDAVEDQGPMEYVEESTLTKFVNSSSYSTKPKSEKWSEEDTDRFYEAISQWGTDFGIIFQLFPGKSRIGVRNKFKREDRINHQRIEEALNRRAGMDLKEYSEVTNKTYPEVDEAAIFKKQPEDEEDLLPDLSFADEYRDDGEELEGVEKEEEPQEEEETEEILGTIDG</sequence>
<dbReference type="SMART" id="SM00717">
    <property type="entry name" value="SANT"/>
    <property type="match status" value="1"/>
</dbReference>
<feature type="compositionally biased region" description="Acidic residues" evidence="1">
    <location>
        <begin position="713"/>
        <end position="735"/>
    </location>
</feature>
<feature type="compositionally biased region" description="Polar residues" evidence="1">
    <location>
        <begin position="335"/>
        <end position="347"/>
    </location>
</feature>
<evidence type="ECO:0000256" key="1">
    <source>
        <dbReference type="SAM" id="MobiDB-lite"/>
    </source>
</evidence>
<dbReference type="InterPro" id="IPR009057">
    <property type="entry name" value="Homeodomain-like_sf"/>
</dbReference>
<feature type="compositionally biased region" description="Low complexity" evidence="1">
    <location>
        <begin position="268"/>
        <end position="284"/>
    </location>
</feature>
<proteinExistence type="predicted"/>
<reference evidence="3" key="1">
    <citation type="submission" date="2021-07" db="EMBL/GenBank/DDBJ databases">
        <title>Draft genome of Mortierella alpina, strain LL118, isolated from an aspen leaf litter sample.</title>
        <authorList>
            <person name="Yang S."/>
            <person name="Vinatzer B.A."/>
        </authorList>
    </citation>
    <scope>NUCLEOTIDE SEQUENCE</scope>
    <source>
        <strain evidence="3">LL118</strain>
    </source>
</reference>
<feature type="compositionally biased region" description="Acidic residues" evidence="1">
    <location>
        <begin position="510"/>
        <end position="520"/>
    </location>
</feature>
<feature type="compositionally biased region" description="Basic residues" evidence="1">
    <location>
        <begin position="184"/>
        <end position="193"/>
    </location>
</feature>
<dbReference type="CDD" id="cd00167">
    <property type="entry name" value="SANT"/>
    <property type="match status" value="1"/>
</dbReference>
<dbReference type="InterPro" id="IPR039467">
    <property type="entry name" value="TFIIIB_B''_Myb"/>
</dbReference>
<feature type="compositionally biased region" description="Basic residues" evidence="1">
    <location>
        <begin position="405"/>
        <end position="417"/>
    </location>
</feature>
<dbReference type="Gene3D" id="1.10.10.60">
    <property type="entry name" value="Homeodomain-like"/>
    <property type="match status" value="1"/>
</dbReference>
<dbReference type="Pfam" id="PF15963">
    <property type="entry name" value="Myb_DNA-bind_7"/>
    <property type="match status" value="1"/>
</dbReference>
<feature type="compositionally biased region" description="Pro residues" evidence="1">
    <location>
        <begin position="315"/>
        <end position="324"/>
    </location>
</feature>
<feature type="compositionally biased region" description="Basic residues" evidence="1">
    <location>
        <begin position="57"/>
        <end position="68"/>
    </location>
</feature>
<feature type="compositionally biased region" description="Basic and acidic residues" evidence="1">
    <location>
        <begin position="526"/>
        <end position="538"/>
    </location>
</feature>
<feature type="region of interest" description="Disordered" evidence="1">
    <location>
        <begin position="152"/>
        <end position="455"/>
    </location>
</feature>
<dbReference type="GO" id="GO:0000126">
    <property type="term" value="C:transcription factor TFIIIB complex"/>
    <property type="evidence" value="ECO:0007669"/>
    <property type="project" value="TreeGrafter"/>
</dbReference>
<feature type="compositionally biased region" description="Acidic residues" evidence="1">
    <location>
        <begin position="427"/>
        <end position="442"/>
    </location>
</feature>
<feature type="region of interest" description="Disordered" evidence="1">
    <location>
        <begin position="713"/>
        <end position="742"/>
    </location>
</feature>
<dbReference type="PANTHER" id="PTHR22929:SF0">
    <property type="entry name" value="TRANSCRIPTION FACTOR TFIIIB COMPONENT B'' HOMOLOG"/>
    <property type="match status" value="1"/>
</dbReference>
<feature type="compositionally biased region" description="Basic residues" evidence="1">
    <location>
        <begin position="476"/>
        <end position="488"/>
    </location>
</feature>
<dbReference type="Proteomes" id="UP000717515">
    <property type="component" value="Unassembled WGS sequence"/>
</dbReference>
<accession>A0A9P8ACQ8</accession>
<gene>
    <name evidence="3" type="ORF">KVV02_008719</name>
</gene>
<protein>
    <recommendedName>
        <fullName evidence="2">Myb-like domain-containing protein</fullName>
    </recommendedName>
</protein>
<organism evidence="3 4">
    <name type="scientific">Mortierella alpina</name>
    <name type="common">Oleaginous fungus</name>
    <name type="synonym">Mortierella renispora</name>
    <dbReference type="NCBI Taxonomy" id="64518"/>
    <lineage>
        <taxon>Eukaryota</taxon>
        <taxon>Fungi</taxon>
        <taxon>Fungi incertae sedis</taxon>
        <taxon>Mucoromycota</taxon>
        <taxon>Mortierellomycotina</taxon>
        <taxon>Mortierellomycetes</taxon>
        <taxon>Mortierellales</taxon>
        <taxon>Mortierellaceae</taxon>
        <taxon>Mortierella</taxon>
    </lineage>
</organism>
<dbReference type="InterPro" id="IPR001005">
    <property type="entry name" value="SANT/Myb"/>
</dbReference>
<comment type="caution">
    <text evidence="3">The sequence shown here is derived from an EMBL/GenBank/DDBJ whole genome shotgun (WGS) entry which is preliminary data.</text>
</comment>
<feature type="region of interest" description="Disordered" evidence="1">
    <location>
        <begin position="476"/>
        <end position="548"/>
    </location>
</feature>
<evidence type="ECO:0000313" key="4">
    <source>
        <dbReference type="Proteomes" id="UP000717515"/>
    </source>
</evidence>
<dbReference type="GO" id="GO:0070898">
    <property type="term" value="P:RNA polymerase III preinitiation complex assembly"/>
    <property type="evidence" value="ECO:0007669"/>
    <property type="project" value="TreeGrafter"/>
</dbReference>
<dbReference type="SUPFAM" id="SSF46689">
    <property type="entry name" value="Homeodomain-like"/>
    <property type="match status" value="1"/>
</dbReference>
<evidence type="ECO:0000259" key="2">
    <source>
        <dbReference type="SMART" id="SM00717"/>
    </source>
</evidence>
<evidence type="ECO:0000313" key="3">
    <source>
        <dbReference type="EMBL" id="KAG9327089.1"/>
    </source>
</evidence>
<name>A0A9P8ACQ8_MORAP</name>
<feature type="domain" description="Myb-like" evidence="2">
    <location>
        <begin position="606"/>
        <end position="654"/>
    </location>
</feature>
<dbReference type="EMBL" id="JAIFTL010000009">
    <property type="protein sequence ID" value="KAG9327089.1"/>
    <property type="molecule type" value="Genomic_DNA"/>
</dbReference>
<dbReference type="AlphaFoldDB" id="A0A9P8ACQ8"/>
<dbReference type="PANTHER" id="PTHR22929">
    <property type="entry name" value="RNA POLYMERASE III TRANSCRIPTION INITIATION FACTOR B"/>
    <property type="match status" value="1"/>
</dbReference>
<feature type="compositionally biased region" description="Low complexity" evidence="1">
    <location>
        <begin position="298"/>
        <end position="314"/>
    </location>
</feature>